<evidence type="ECO:0000259" key="1">
    <source>
        <dbReference type="PROSITE" id="PS50060"/>
    </source>
</evidence>
<dbReference type="EMBL" id="CAADFV010000287">
    <property type="protein sequence ID" value="VFK71717.1"/>
    <property type="molecule type" value="Genomic_DNA"/>
</dbReference>
<proteinExistence type="predicted"/>
<dbReference type="SMART" id="SM00137">
    <property type="entry name" value="MAM"/>
    <property type="match status" value="1"/>
</dbReference>
<dbReference type="InterPro" id="IPR051560">
    <property type="entry name" value="MAM_domain-containing"/>
</dbReference>
<dbReference type="AlphaFoldDB" id="A0A451B0A5"/>
<gene>
    <name evidence="2" type="ORF">BECKTUN1418E_GA0071001_12872</name>
</gene>
<dbReference type="GO" id="GO:0016020">
    <property type="term" value="C:membrane"/>
    <property type="evidence" value="ECO:0007669"/>
    <property type="project" value="InterPro"/>
</dbReference>
<evidence type="ECO:0000313" key="2">
    <source>
        <dbReference type="EMBL" id="VFK71717.1"/>
    </source>
</evidence>
<dbReference type="PROSITE" id="PS50060">
    <property type="entry name" value="MAM_2"/>
    <property type="match status" value="1"/>
</dbReference>
<dbReference type="Pfam" id="PF00629">
    <property type="entry name" value="MAM"/>
    <property type="match status" value="1"/>
</dbReference>
<sequence>MGHLLLYCRPLFANFTFSIYRTTILTQGGGWTAVEDTSIFDWTRRTGGTPSGYTGPSGAHEGEYYLYLETSYGNTPGKIAYLESPDFSGEAVSGMTFHYHLYGQQMGTLTVDTPSTVGTLNATAYTDTNLLSVQTGAEEEVLVVDRTGNVGIGTAAPKAKLDVAGGIRIGNETICDAGKAGTIRYDNTGREVEFCNGTAWTRVEGPEGPQGLKGDKGDLGDSFWSQSGTNISYNDGNVGVGTTSPAEAIEIKDNKPVLSLHEPNVATFKVGSDGGVFKIAAMDNGYGGYTSNFNANDAQLPLRLLRSCA</sequence>
<dbReference type="SUPFAM" id="SSF49899">
    <property type="entry name" value="Concanavalin A-like lectins/glucanases"/>
    <property type="match status" value="1"/>
</dbReference>
<dbReference type="PANTHER" id="PTHR23282">
    <property type="entry name" value="APICAL ENDOSOMAL GLYCOPROTEIN PRECURSOR"/>
    <property type="match status" value="1"/>
</dbReference>
<organism evidence="2">
    <name type="scientific">Candidatus Kentrum sp. TUN</name>
    <dbReference type="NCBI Taxonomy" id="2126343"/>
    <lineage>
        <taxon>Bacteria</taxon>
        <taxon>Pseudomonadati</taxon>
        <taxon>Pseudomonadota</taxon>
        <taxon>Gammaproteobacteria</taxon>
        <taxon>Candidatus Kentrum</taxon>
    </lineage>
</organism>
<dbReference type="PANTHER" id="PTHR23282:SF144">
    <property type="match status" value="1"/>
</dbReference>
<accession>A0A451B0A5</accession>
<feature type="domain" description="MAM" evidence="1">
    <location>
        <begin position="30"/>
        <end position="197"/>
    </location>
</feature>
<dbReference type="InterPro" id="IPR000998">
    <property type="entry name" value="MAM_dom"/>
</dbReference>
<name>A0A451B0A5_9GAMM</name>
<protein>
    <submittedName>
        <fullName evidence="2">MAM domain-containing protein, meprin/A5/mu</fullName>
    </submittedName>
</protein>
<dbReference type="CDD" id="cd06263">
    <property type="entry name" value="MAM"/>
    <property type="match status" value="1"/>
</dbReference>
<dbReference type="InterPro" id="IPR013320">
    <property type="entry name" value="ConA-like_dom_sf"/>
</dbReference>
<reference evidence="2" key="1">
    <citation type="submission" date="2019-02" db="EMBL/GenBank/DDBJ databases">
        <authorList>
            <person name="Gruber-Vodicka R. H."/>
            <person name="Seah K. B. B."/>
        </authorList>
    </citation>
    <scope>NUCLEOTIDE SEQUENCE</scope>
    <source>
        <strain evidence="2">BECK_BY2</strain>
    </source>
</reference>
<dbReference type="Gene3D" id="2.60.120.200">
    <property type="match status" value="1"/>
</dbReference>